<keyword evidence="3" id="KW-1185">Reference proteome</keyword>
<keyword evidence="1" id="KW-0812">Transmembrane</keyword>
<evidence type="ECO:0000313" key="2">
    <source>
        <dbReference type="EMBL" id="MEK8132167.1"/>
    </source>
</evidence>
<feature type="transmembrane region" description="Helical" evidence="1">
    <location>
        <begin position="89"/>
        <end position="112"/>
    </location>
</feature>
<reference evidence="2 3" key="1">
    <citation type="submission" date="2024-04" db="EMBL/GenBank/DDBJ databases">
        <title>draft genome sequnece of Paenibacillus filicis.</title>
        <authorList>
            <person name="Kim D.-U."/>
        </authorList>
    </citation>
    <scope>NUCLEOTIDE SEQUENCE [LARGE SCALE GENOMIC DNA]</scope>
    <source>
        <strain evidence="2 3">KACC14197</strain>
    </source>
</reference>
<protein>
    <submittedName>
        <fullName evidence="2">VC0807 family protein</fullName>
    </submittedName>
</protein>
<feature type="transmembrane region" description="Helical" evidence="1">
    <location>
        <begin position="7"/>
        <end position="25"/>
    </location>
</feature>
<keyword evidence="1" id="KW-1133">Transmembrane helix</keyword>
<gene>
    <name evidence="2" type="ORF">WMW72_30140</name>
</gene>
<organism evidence="2 3">
    <name type="scientific">Paenibacillus filicis</name>
    <dbReference type="NCBI Taxonomy" id="669464"/>
    <lineage>
        <taxon>Bacteria</taxon>
        <taxon>Bacillati</taxon>
        <taxon>Bacillota</taxon>
        <taxon>Bacilli</taxon>
        <taxon>Bacillales</taxon>
        <taxon>Paenibacillaceae</taxon>
        <taxon>Paenibacillus</taxon>
    </lineage>
</organism>
<feature type="transmembrane region" description="Helical" evidence="1">
    <location>
        <begin position="133"/>
        <end position="158"/>
    </location>
</feature>
<accession>A0ABU9DTM2</accession>
<dbReference type="NCBIfam" id="NF041646">
    <property type="entry name" value="VC0807_fam"/>
    <property type="match status" value="1"/>
</dbReference>
<dbReference type="EMBL" id="JBBPCC010000027">
    <property type="protein sequence ID" value="MEK8132167.1"/>
    <property type="molecule type" value="Genomic_DNA"/>
</dbReference>
<dbReference type="Proteomes" id="UP001469365">
    <property type="component" value="Unassembled WGS sequence"/>
</dbReference>
<sequence>MKMRNYVLFALLINGLAPWGIYVWLSLYTSSLTALMVATLVPLVDNLVHVLKHRKLDAFGGIMLFSFLLTLGLAAGGGSEELLLIRESFVTGSIGLIFLISLANQRPIMFYLALRFLGRTDFSDNWRYPYFRYVMRLMTLVWGVVLVAESAVRIVMVYRLTTAQFLALSNVVLYGFVGAAILWTVLYRRKSAGRLERMKLQDNDQVLGG</sequence>
<evidence type="ECO:0000256" key="1">
    <source>
        <dbReference type="SAM" id="Phobius"/>
    </source>
</evidence>
<proteinExistence type="predicted"/>
<feature type="transmembrane region" description="Helical" evidence="1">
    <location>
        <begin position="164"/>
        <end position="187"/>
    </location>
</feature>
<comment type="caution">
    <text evidence="2">The sequence shown here is derived from an EMBL/GenBank/DDBJ whole genome shotgun (WGS) entry which is preliminary data.</text>
</comment>
<feature type="transmembrane region" description="Helical" evidence="1">
    <location>
        <begin position="31"/>
        <end position="51"/>
    </location>
</feature>
<evidence type="ECO:0000313" key="3">
    <source>
        <dbReference type="Proteomes" id="UP001469365"/>
    </source>
</evidence>
<keyword evidence="1" id="KW-0472">Membrane</keyword>
<name>A0ABU9DTM2_9BACL</name>
<feature type="transmembrane region" description="Helical" evidence="1">
    <location>
        <begin position="58"/>
        <end position="77"/>
    </location>
</feature>
<dbReference type="RefSeq" id="WP_341419295.1">
    <property type="nucleotide sequence ID" value="NZ_JBBPCC010000027.1"/>
</dbReference>